<gene>
    <name evidence="3" type="ORF">CAP_9054</name>
</gene>
<evidence type="ECO:0000256" key="1">
    <source>
        <dbReference type="SAM" id="MobiDB-lite"/>
    </source>
</evidence>
<dbReference type="STRING" id="1192034.CAP_9054"/>
<accession>A0A017SWS1</accession>
<feature type="compositionally biased region" description="Pro residues" evidence="1">
    <location>
        <begin position="50"/>
        <end position="59"/>
    </location>
</feature>
<reference evidence="3 4" key="1">
    <citation type="submission" date="2013-05" db="EMBL/GenBank/DDBJ databases">
        <title>Genome assembly of Chondromyces apiculatus DSM 436.</title>
        <authorList>
            <person name="Sharma G."/>
            <person name="Khatri I."/>
            <person name="Kaur C."/>
            <person name="Mayilraj S."/>
            <person name="Subramanian S."/>
        </authorList>
    </citation>
    <scope>NUCLEOTIDE SEQUENCE [LARGE SCALE GENOMIC DNA]</scope>
    <source>
        <strain evidence="3 4">DSM 436</strain>
    </source>
</reference>
<keyword evidence="4" id="KW-1185">Reference proteome</keyword>
<dbReference type="OrthoDB" id="5501934at2"/>
<dbReference type="AlphaFoldDB" id="A0A017SWS1"/>
<feature type="chain" id="PRO_5001499723" description="FG-GAP repeat protein" evidence="2">
    <location>
        <begin position="24"/>
        <end position="513"/>
    </location>
</feature>
<comment type="caution">
    <text evidence="3">The sequence shown here is derived from an EMBL/GenBank/DDBJ whole genome shotgun (WGS) entry which is preliminary data.</text>
</comment>
<feature type="signal peptide" evidence="2">
    <location>
        <begin position="1"/>
        <end position="23"/>
    </location>
</feature>
<evidence type="ECO:0000313" key="4">
    <source>
        <dbReference type="Proteomes" id="UP000019678"/>
    </source>
</evidence>
<evidence type="ECO:0008006" key="5">
    <source>
        <dbReference type="Google" id="ProtNLM"/>
    </source>
</evidence>
<feature type="region of interest" description="Disordered" evidence="1">
    <location>
        <begin position="19"/>
        <end position="75"/>
    </location>
</feature>
<name>A0A017SWS1_9BACT</name>
<dbReference type="PROSITE" id="PS51318">
    <property type="entry name" value="TAT"/>
    <property type="match status" value="1"/>
</dbReference>
<proteinExistence type="predicted"/>
<keyword evidence="2" id="KW-0732">Signal</keyword>
<dbReference type="InterPro" id="IPR006311">
    <property type="entry name" value="TAT_signal"/>
</dbReference>
<feature type="compositionally biased region" description="Low complexity" evidence="1">
    <location>
        <begin position="19"/>
        <end position="49"/>
    </location>
</feature>
<dbReference type="EMBL" id="ASRX01000099">
    <property type="protein sequence ID" value="EYF00776.1"/>
    <property type="molecule type" value="Genomic_DNA"/>
</dbReference>
<protein>
    <recommendedName>
        <fullName evidence="5">FG-GAP repeat protein</fullName>
    </recommendedName>
</protein>
<organism evidence="3 4">
    <name type="scientific">Chondromyces apiculatus DSM 436</name>
    <dbReference type="NCBI Taxonomy" id="1192034"/>
    <lineage>
        <taxon>Bacteria</taxon>
        <taxon>Pseudomonadati</taxon>
        <taxon>Myxococcota</taxon>
        <taxon>Polyangia</taxon>
        <taxon>Polyangiales</taxon>
        <taxon>Polyangiaceae</taxon>
        <taxon>Chondromyces</taxon>
    </lineage>
</organism>
<sequence length="513" mass="52346">MTLSRRFLLLAGLVATAPVSASAQPAPARAARAARPTSAEQPAKAQSPSAQPPSAPPAPTQAGAPSAPPAPPRPAVSRVVEALARTLTPMGQRAVVVAAPLVSDAAAPRAAQLTALLATQLAGRLGEGAQARPEPAALPAARAAAAGAPALVHLAAEIAAGKLRVTADVYPVPRTVWSRIRDAEPGPVAHGFAEAPVDAEVRAYLAQVPLVAALSVDRARNFESDVVALACGDVDADGAPEILSVSRRRVSLLRLAGGKAVPVLSRPWADLAGVHPTPLREPLGFATLVAREQGGDALPGFADVGLTDRARSLRLDGKLQVLAEMIGIALPDAGGTACTRVWGLHLSGALGACAAGDAPPASGSVGGQYDAFASARLLTPRGEPFAVWAGRERGALELRDSAGRRQVLPTAGAQIALGDLDQNGEPEILASLDVQNPLDDAVVVWTWPRPALQAARAAPGRTKDAVAPDDDKPREALRLPAPAGVHAVAVCPPDGPGRAPFVVATTDEIWVVR</sequence>
<dbReference type="Proteomes" id="UP000019678">
    <property type="component" value="Unassembled WGS sequence"/>
</dbReference>
<evidence type="ECO:0000256" key="2">
    <source>
        <dbReference type="SAM" id="SignalP"/>
    </source>
</evidence>
<dbReference type="RefSeq" id="WP_156041552.1">
    <property type="nucleotide sequence ID" value="NZ_ASRX01000099.1"/>
</dbReference>
<evidence type="ECO:0000313" key="3">
    <source>
        <dbReference type="EMBL" id="EYF00776.1"/>
    </source>
</evidence>